<evidence type="ECO:0000313" key="2">
    <source>
        <dbReference type="EMBL" id="CAI8008064.1"/>
    </source>
</evidence>
<keyword evidence="1" id="KW-0812">Transmembrane</keyword>
<organism evidence="2 3">
    <name type="scientific">Geodia barretti</name>
    <name type="common">Barrett's horny sponge</name>
    <dbReference type="NCBI Taxonomy" id="519541"/>
    <lineage>
        <taxon>Eukaryota</taxon>
        <taxon>Metazoa</taxon>
        <taxon>Porifera</taxon>
        <taxon>Demospongiae</taxon>
        <taxon>Heteroscleromorpha</taxon>
        <taxon>Tetractinellida</taxon>
        <taxon>Astrophorina</taxon>
        <taxon>Geodiidae</taxon>
        <taxon>Geodia</taxon>
    </lineage>
</organism>
<feature type="transmembrane region" description="Helical" evidence="1">
    <location>
        <begin position="20"/>
        <end position="46"/>
    </location>
</feature>
<protein>
    <submittedName>
        <fullName evidence="2">Uncharacterized protein</fullName>
    </submittedName>
</protein>
<feature type="transmembrane region" description="Helical" evidence="1">
    <location>
        <begin position="276"/>
        <end position="297"/>
    </location>
</feature>
<gene>
    <name evidence="2" type="ORF">GBAR_LOCUS5590</name>
</gene>
<keyword evidence="1" id="KW-0472">Membrane</keyword>
<reference evidence="2" key="1">
    <citation type="submission" date="2023-03" db="EMBL/GenBank/DDBJ databases">
        <authorList>
            <person name="Steffen K."/>
            <person name="Cardenas P."/>
        </authorList>
    </citation>
    <scope>NUCLEOTIDE SEQUENCE</scope>
</reference>
<dbReference type="Proteomes" id="UP001174909">
    <property type="component" value="Unassembled WGS sequence"/>
</dbReference>
<dbReference type="Gene3D" id="1.20.1070.10">
    <property type="entry name" value="Rhodopsin 7-helix transmembrane proteins"/>
    <property type="match status" value="1"/>
</dbReference>
<keyword evidence="3" id="KW-1185">Reference proteome</keyword>
<feature type="transmembrane region" description="Helical" evidence="1">
    <location>
        <begin position="233"/>
        <end position="256"/>
    </location>
</feature>
<feature type="transmembrane region" description="Helical" evidence="1">
    <location>
        <begin position="142"/>
        <end position="163"/>
    </location>
</feature>
<feature type="transmembrane region" description="Helical" evidence="1">
    <location>
        <begin position="107"/>
        <end position="130"/>
    </location>
</feature>
<proteinExistence type="predicted"/>
<accession>A0AA35W5E7</accession>
<dbReference type="AlphaFoldDB" id="A0AA35W5E7"/>
<comment type="caution">
    <text evidence="2">The sequence shown here is derived from an EMBL/GenBank/DDBJ whole genome shotgun (WGS) entry which is preliminary data.</text>
</comment>
<keyword evidence="1" id="KW-1133">Transmembrane helix</keyword>
<name>A0AA35W5E7_GEOBA</name>
<evidence type="ECO:0000313" key="3">
    <source>
        <dbReference type="Proteomes" id="UP001174909"/>
    </source>
</evidence>
<sequence>MQAFMTSLMENGRKLLAWRWISVSVLVAILLTVMVVLLLPLLPYILRDSVTEYGNYSIDTITSNEHTEGKDNITCSDMFYLNLKTLTCLPQCGVWTPFSSTTTITLGVLYVATAIIGLVAGVGVLVLACLNWKKYFTYPTVLMIYQIIYGIFIMLLGVCQPLLPKDMLCSSPNLLQNIAHRKATIFCQLNGAITMYSFLAILILWLFHCATIFWGVTWPYHYSVEKTSERIKYYHIVAVVSSIILPLVFVVTVQLSGGFVLSLPSSPLCGLITPKIFFYTLILPVDLTLIIGVLLLVSTLWNMANVVSSCTVLTVS</sequence>
<evidence type="ECO:0000256" key="1">
    <source>
        <dbReference type="SAM" id="Phobius"/>
    </source>
</evidence>
<feature type="transmembrane region" description="Helical" evidence="1">
    <location>
        <begin position="198"/>
        <end position="221"/>
    </location>
</feature>
<dbReference type="EMBL" id="CASHTH010000815">
    <property type="protein sequence ID" value="CAI8008064.1"/>
    <property type="molecule type" value="Genomic_DNA"/>
</dbReference>